<dbReference type="OrthoDB" id="415532at2759"/>
<feature type="domain" description="DUF4246" evidence="1">
    <location>
        <begin position="101"/>
        <end position="506"/>
    </location>
</feature>
<dbReference type="Pfam" id="PF21666">
    <property type="entry name" value="DUF4246_N"/>
    <property type="match status" value="1"/>
</dbReference>
<dbReference type="PANTHER" id="PTHR33119:SF1">
    <property type="entry name" value="FE2OG DIOXYGENASE DOMAIN-CONTAINING PROTEIN"/>
    <property type="match status" value="1"/>
</dbReference>
<evidence type="ECO:0000313" key="4">
    <source>
        <dbReference type="Proteomes" id="UP000324767"/>
    </source>
</evidence>
<evidence type="ECO:0000313" key="3">
    <source>
        <dbReference type="EMBL" id="KAA6415222.1"/>
    </source>
</evidence>
<proteinExistence type="predicted"/>
<dbReference type="EMBL" id="VXIT01000002">
    <property type="protein sequence ID" value="KAA6415222.1"/>
    <property type="molecule type" value="Genomic_DNA"/>
</dbReference>
<organism evidence="3 4">
    <name type="scientific">Lasallia pustulata</name>
    <dbReference type="NCBI Taxonomy" id="136370"/>
    <lineage>
        <taxon>Eukaryota</taxon>
        <taxon>Fungi</taxon>
        <taxon>Dikarya</taxon>
        <taxon>Ascomycota</taxon>
        <taxon>Pezizomycotina</taxon>
        <taxon>Lecanoromycetes</taxon>
        <taxon>OSLEUM clade</taxon>
        <taxon>Umbilicariomycetidae</taxon>
        <taxon>Umbilicariales</taxon>
        <taxon>Umbilicariaceae</taxon>
        <taxon>Lasallia</taxon>
    </lineage>
</organism>
<dbReference type="InterPro" id="IPR049207">
    <property type="entry name" value="DUF4246_N"/>
</dbReference>
<gene>
    <name evidence="3" type="ORF">FRX48_01975</name>
</gene>
<evidence type="ECO:0000259" key="2">
    <source>
        <dbReference type="Pfam" id="PF21666"/>
    </source>
</evidence>
<protein>
    <submittedName>
        <fullName evidence="3">Uncharacterized protein</fullName>
    </submittedName>
</protein>
<accession>A0A5M8Q1L9</accession>
<sequence length="580" mass="67412">MANRKQIGWTVPGFGLPLRWPELQSVRWQPLFQPDENTLLLSALDASENPRFCYTVRERTMLALINELTDIPDWDRKIFENDFTFKWKSEKLMSGKDITRSMADWCVEEVKYYVYNFLRSGVVPAIDGGVIKSNCRISSILKKELQKAITFLRREACKRLSHDDVVVHVVDPHLFPFAWEKTKTLRQGELILSDCISRCGEGETAKMPSQGDCVQDDPAKYPNDMAWSRRFQYLPFDVKFDKGGDGGSRVTSYINNVHPAAHQHFYNIVEKLIDATIPMFNQTLIDLKAPGHTNQRFHVAVLGREPMIVKEPGDFHPPQQRATRQWLDSQGRFQDWLFVDLKKEFWNIGLQMILHIMEIELSPKKPRYDGEGWHLQGRMNERICATATYAYSTLNTTPASLSLRRRINAEEAMLAKGYIQSPPWAPEIYGARSGDPVIQHMGDIIISENRLITYPNTFQTRLLPIELADKNKPGHVKLLMLHLVDPNRRMMSTAMVPPQRRDWWAREVRAGNARLWRLPAEVWDTIVEMVEGYPIGMEEGEEIRREFEAESKRAREKHTKAMMDYLEWDLDWEDDDWVCV</sequence>
<dbReference type="Pfam" id="PF14033">
    <property type="entry name" value="DUF4246"/>
    <property type="match status" value="1"/>
</dbReference>
<name>A0A5M8Q1L9_9LECA</name>
<dbReference type="Proteomes" id="UP000324767">
    <property type="component" value="Unassembled WGS sequence"/>
</dbReference>
<dbReference type="AlphaFoldDB" id="A0A5M8Q1L9"/>
<dbReference type="InterPro" id="IPR049192">
    <property type="entry name" value="DUF4246_C"/>
</dbReference>
<evidence type="ECO:0000259" key="1">
    <source>
        <dbReference type="Pfam" id="PF14033"/>
    </source>
</evidence>
<dbReference type="InterPro" id="IPR025340">
    <property type="entry name" value="DUF4246"/>
</dbReference>
<comment type="caution">
    <text evidence="3">The sequence shown here is derived from an EMBL/GenBank/DDBJ whole genome shotgun (WGS) entry which is preliminary data.</text>
</comment>
<dbReference type="PANTHER" id="PTHR33119">
    <property type="entry name" value="IFI3P"/>
    <property type="match status" value="1"/>
</dbReference>
<reference evidence="3 4" key="1">
    <citation type="submission" date="2019-09" db="EMBL/GenBank/DDBJ databases">
        <title>The hologenome of the rock-dwelling lichen Lasallia pustulata.</title>
        <authorList>
            <person name="Greshake Tzovaras B."/>
            <person name="Segers F."/>
            <person name="Bicker A."/>
            <person name="Dal Grande F."/>
            <person name="Otte J."/>
            <person name="Hankeln T."/>
            <person name="Schmitt I."/>
            <person name="Ebersberger I."/>
        </authorList>
    </citation>
    <scope>NUCLEOTIDE SEQUENCE [LARGE SCALE GENOMIC DNA]</scope>
    <source>
        <strain evidence="3">A1-1</strain>
    </source>
</reference>
<feature type="domain" description="DUF4246" evidence="2">
    <location>
        <begin position="11"/>
        <end position="90"/>
    </location>
</feature>